<evidence type="ECO:0000256" key="1">
    <source>
        <dbReference type="ARBA" id="ARBA00023015"/>
    </source>
</evidence>
<dbReference type="SUPFAM" id="SSF51215">
    <property type="entry name" value="Regulatory protein AraC"/>
    <property type="match status" value="1"/>
</dbReference>
<sequence>MSDIKRNLGFEGEKYICIPEPAWRSAIKDNQLMSQLYITYIGYFPKAAYHYRERFNGCTDNILIYCVRGRGWFMLDGKEFEVGPNEFIVVPSTKAAMSYGADENDPWTIYWVHFSGKDMDTFNKGFNIKLFDGARQIVFNEKGIQLWEAMYKNLEMGYSKENLINTNLCLYHFLATFFFPDKHTNVKVEDEKTMIKDTIQYLQNNLSEKLTVEHIAMKNDLSTSHFSNLFKKATGMSPLDYFIHLKLQKACVLLYTSEIKVKDIALELGYDDPFHFSRLFKKNMRTSPNQYRTQRRKKED</sequence>
<dbReference type="SUPFAM" id="SSF46689">
    <property type="entry name" value="Homeodomain-like"/>
    <property type="match status" value="2"/>
</dbReference>
<dbReference type="GO" id="GO:0003700">
    <property type="term" value="F:DNA-binding transcription factor activity"/>
    <property type="evidence" value="ECO:0007669"/>
    <property type="project" value="InterPro"/>
</dbReference>
<dbReference type="InterPro" id="IPR037923">
    <property type="entry name" value="HTH-like"/>
</dbReference>
<dbReference type="SMART" id="SM00342">
    <property type="entry name" value="HTH_ARAC"/>
    <property type="match status" value="1"/>
</dbReference>
<protein>
    <submittedName>
        <fullName evidence="5">AraC family transcriptional regulator</fullName>
    </submittedName>
</protein>
<proteinExistence type="predicted"/>
<accession>A0A4R0NAV8</accession>
<evidence type="ECO:0000259" key="4">
    <source>
        <dbReference type="PROSITE" id="PS01124"/>
    </source>
</evidence>
<dbReference type="InterPro" id="IPR020449">
    <property type="entry name" value="Tscrpt_reg_AraC-type_HTH"/>
</dbReference>
<dbReference type="AlphaFoldDB" id="A0A4R0NAV8"/>
<dbReference type="PROSITE" id="PS00041">
    <property type="entry name" value="HTH_ARAC_FAMILY_1"/>
    <property type="match status" value="1"/>
</dbReference>
<gene>
    <name evidence="5" type="ORF">EZ437_20200</name>
</gene>
<dbReference type="GO" id="GO:0043565">
    <property type="term" value="F:sequence-specific DNA binding"/>
    <property type="evidence" value="ECO:0007669"/>
    <property type="project" value="InterPro"/>
</dbReference>
<evidence type="ECO:0000256" key="2">
    <source>
        <dbReference type="ARBA" id="ARBA00023125"/>
    </source>
</evidence>
<comment type="caution">
    <text evidence="5">The sequence shown here is derived from an EMBL/GenBank/DDBJ whole genome shotgun (WGS) entry which is preliminary data.</text>
</comment>
<dbReference type="CDD" id="cd06986">
    <property type="entry name" value="cupin_MmsR-like_N"/>
    <property type="match status" value="1"/>
</dbReference>
<dbReference type="InterPro" id="IPR003313">
    <property type="entry name" value="AraC-bd"/>
</dbReference>
<reference evidence="5 6" key="1">
    <citation type="submission" date="2019-02" db="EMBL/GenBank/DDBJ databases">
        <title>Pedobacter sp. RP-1-14 sp. nov., isolated from Arctic soil.</title>
        <authorList>
            <person name="Dahal R.H."/>
        </authorList>
    </citation>
    <scope>NUCLEOTIDE SEQUENCE [LARGE SCALE GENOMIC DNA]</scope>
    <source>
        <strain evidence="5 6">RP-1-14</strain>
    </source>
</reference>
<name>A0A4R0NAV8_9SPHI</name>
<dbReference type="PANTHER" id="PTHR43280">
    <property type="entry name" value="ARAC-FAMILY TRANSCRIPTIONAL REGULATOR"/>
    <property type="match status" value="1"/>
</dbReference>
<dbReference type="PRINTS" id="PR00032">
    <property type="entry name" value="HTHARAC"/>
</dbReference>
<feature type="domain" description="HTH araC/xylS-type" evidence="4">
    <location>
        <begin position="196"/>
        <end position="294"/>
    </location>
</feature>
<dbReference type="RefSeq" id="WP_131597945.1">
    <property type="nucleotide sequence ID" value="NZ_SJSL01000009.1"/>
</dbReference>
<keyword evidence="3" id="KW-0804">Transcription</keyword>
<dbReference type="PANTHER" id="PTHR43280:SF30">
    <property type="entry name" value="MMSAB OPERON REGULATORY PROTEIN"/>
    <property type="match status" value="1"/>
</dbReference>
<dbReference type="Pfam" id="PF02311">
    <property type="entry name" value="AraC_binding"/>
    <property type="match status" value="1"/>
</dbReference>
<organism evidence="5 6">
    <name type="scientific">Pedobacter psychroterrae</name>
    <dbReference type="NCBI Taxonomy" id="2530453"/>
    <lineage>
        <taxon>Bacteria</taxon>
        <taxon>Pseudomonadati</taxon>
        <taxon>Bacteroidota</taxon>
        <taxon>Sphingobacteriia</taxon>
        <taxon>Sphingobacteriales</taxon>
        <taxon>Sphingobacteriaceae</taxon>
        <taxon>Pedobacter</taxon>
    </lineage>
</organism>
<dbReference type="InterPro" id="IPR018060">
    <property type="entry name" value="HTH_AraC"/>
</dbReference>
<keyword evidence="6" id="KW-1185">Reference proteome</keyword>
<dbReference type="Gene3D" id="2.60.120.280">
    <property type="entry name" value="Regulatory protein AraC"/>
    <property type="match status" value="1"/>
</dbReference>
<dbReference type="InterPro" id="IPR018062">
    <property type="entry name" value="HTH_AraC-typ_CS"/>
</dbReference>
<dbReference type="EMBL" id="SJSL01000009">
    <property type="protein sequence ID" value="TCC97411.1"/>
    <property type="molecule type" value="Genomic_DNA"/>
</dbReference>
<evidence type="ECO:0000313" key="6">
    <source>
        <dbReference type="Proteomes" id="UP000293347"/>
    </source>
</evidence>
<dbReference type="Proteomes" id="UP000293347">
    <property type="component" value="Unassembled WGS sequence"/>
</dbReference>
<dbReference type="Gene3D" id="1.10.10.60">
    <property type="entry name" value="Homeodomain-like"/>
    <property type="match status" value="2"/>
</dbReference>
<dbReference type="OrthoDB" id="9813413at2"/>
<keyword evidence="2" id="KW-0238">DNA-binding</keyword>
<evidence type="ECO:0000313" key="5">
    <source>
        <dbReference type="EMBL" id="TCC97411.1"/>
    </source>
</evidence>
<dbReference type="InterPro" id="IPR009057">
    <property type="entry name" value="Homeodomain-like_sf"/>
</dbReference>
<evidence type="ECO:0000256" key="3">
    <source>
        <dbReference type="ARBA" id="ARBA00023163"/>
    </source>
</evidence>
<keyword evidence="1" id="KW-0805">Transcription regulation</keyword>
<dbReference type="Pfam" id="PF12833">
    <property type="entry name" value="HTH_18"/>
    <property type="match status" value="1"/>
</dbReference>
<dbReference type="PROSITE" id="PS01124">
    <property type="entry name" value="HTH_ARAC_FAMILY_2"/>
    <property type="match status" value="1"/>
</dbReference>